<evidence type="ECO:0000259" key="1">
    <source>
        <dbReference type="Pfam" id="PF07858"/>
    </source>
</evidence>
<dbReference type="Gene3D" id="3.10.450.50">
    <property type="match status" value="1"/>
</dbReference>
<dbReference type="Pfam" id="PF07858">
    <property type="entry name" value="LEH"/>
    <property type="match status" value="1"/>
</dbReference>
<feature type="domain" description="Limonene-1,2-epoxide hydrolase" evidence="1">
    <location>
        <begin position="5"/>
        <end position="124"/>
    </location>
</feature>
<protein>
    <submittedName>
        <fullName evidence="2">Limonene-1,2-epoxide hydrolase catalytic domain-containing protein</fullName>
    </submittedName>
</protein>
<evidence type="ECO:0000313" key="3">
    <source>
        <dbReference type="Proteomes" id="UP000015462"/>
    </source>
</evidence>
<keyword evidence="2" id="KW-0378">Hydrolase</keyword>
<gene>
    <name evidence="2" type="ORF">L196_08061</name>
</gene>
<sequence>MLVTNNEETVKRFCEAWDEMDQDTILSLMSDDAVYHNLPLGPLKGREQIAGSVEGFLKMTASTEFKILTLVADGKRVVTERVDTFAFKDGTMMEELPVLGIFEFDNNGKISSWREYWDMQDWLKRGGPVL</sequence>
<dbReference type="AlphaFoldDB" id="A0AB33Z0T0"/>
<evidence type="ECO:0000313" key="2">
    <source>
        <dbReference type="EMBL" id="EPD12808.1"/>
    </source>
</evidence>
<proteinExistence type="predicted"/>
<accession>A0AB33Z0T0</accession>
<organism evidence="2 3">
    <name type="scientific">Cycloclasticus pugetii</name>
    <dbReference type="NCBI Taxonomy" id="34068"/>
    <lineage>
        <taxon>Bacteria</taxon>
        <taxon>Pseudomonadati</taxon>
        <taxon>Pseudomonadota</taxon>
        <taxon>Gammaproteobacteria</taxon>
        <taxon>Thiotrichales</taxon>
        <taxon>Piscirickettsiaceae</taxon>
        <taxon>Cycloclasticus</taxon>
    </lineage>
</organism>
<dbReference type="GO" id="GO:0016787">
    <property type="term" value="F:hydrolase activity"/>
    <property type="evidence" value="ECO:0007669"/>
    <property type="project" value="UniProtKB-KW"/>
</dbReference>
<reference evidence="2 3" key="1">
    <citation type="journal article" date="2013" name="Genome Announc.">
        <title>Genome Sequence of the Pyrene- and Fluoranthene-Degrading Bacterium Cycloclasticus sp. Strain PY97M.</title>
        <authorList>
            <person name="Cui Z."/>
            <person name="Xu G."/>
            <person name="Li Q."/>
            <person name="Gao W."/>
            <person name="Zheng L."/>
        </authorList>
    </citation>
    <scope>NUCLEOTIDE SEQUENCE [LARGE SCALE GENOMIC DNA]</scope>
    <source>
        <strain evidence="2 3">PY97M</strain>
    </source>
</reference>
<name>A0AB33Z0T0_9GAMM</name>
<dbReference type="InterPro" id="IPR032710">
    <property type="entry name" value="NTF2-like_dom_sf"/>
</dbReference>
<keyword evidence="3" id="KW-1185">Reference proteome</keyword>
<dbReference type="InterPro" id="IPR013100">
    <property type="entry name" value="LEH"/>
</dbReference>
<dbReference type="EMBL" id="ASHL01000006">
    <property type="protein sequence ID" value="EPD12808.1"/>
    <property type="molecule type" value="Genomic_DNA"/>
</dbReference>
<dbReference type="RefSeq" id="WP_015006594.1">
    <property type="nucleotide sequence ID" value="NZ_JARGOU010000005.1"/>
</dbReference>
<comment type="caution">
    <text evidence="2">The sequence shown here is derived from an EMBL/GenBank/DDBJ whole genome shotgun (WGS) entry which is preliminary data.</text>
</comment>
<dbReference type="Proteomes" id="UP000015462">
    <property type="component" value="Unassembled WGS sequence"/>
</dbReference>
<dbReference type="SUPFAM" id="SSF54427">
    <property type="entry name" value="NTF2-like"/>
    <property type="match status" value="1"/>
</dbReference>